<evidence type="ECO:0000313" key="9">
    <source>
        <dbReference type="Proteomes" id="UP000287651"/>
    </source>
</evidence>
<evidence type="ECO:0000256" key="5">
    <source>
        <dbReference type="ARBA" id="ARBA00023163"/>
    </source>
</evidence>
<evidence type="ECO:0000256" key="4">
    <source>
        <dbReference type="ARBA" id="ARBA00023125"/>
    </source>
</evidence>
<evidence type="ECO:0000313" key="8">
    <source>
        <dbReference type="EMBL" id="RRT37614.1"/>
    </source>
</evidence>
<dbReference type="GO" id="GO:0005634">
    <property type="term" value="C:nucleus"/>
    <property type="evidence" value="ECO:0007669"/>
    <property type="project" value="UniProtKB-SubCell"/>
</dbReference>
<evidence type="ECO:0008006" key="10">
    <source>
        <dbReference type="Google" id="ProtNLM"/>
    </source>
</evidence>
<dbReference type="EMBL" id="AMZH03022082">
    <property type="protein sequence ID" value="RRT37614.1"/>
    <property type="molecule type" value="Genomic_DNA"/>
</dbReference>
<keyword evidence="5" id="KW-0804">Transcription</keyword>
<comment type="subcellular location">
    <subcellularLocation>
        <location evidence="1">Nucleus</location>
    </subcellularLocation>
</comment>
<sequence>MLPAGVPGVVAGPTTNLSIGMDYWVAPTTAIPPEHGKVLAAAATGAMVSGPLVGASEKVPSEIWLQAEYEELAQRVEALRDENAVLQAEVERIKKEYDALLALNATLKVLKIHLD</sequence>
<evidence type="ECO:0000256" key="6">
    <source>
        <dbReference type="ARBA" id="ARBA00023242"/>
    </source>
</evidence>
<proteinExistence type="inferred from homology"/>
<keyword evidence="4" id="KW-0238">DNA-binding</keyword>
<feature type="coiled-coil region" evidence="7">
    <location>
        <begin position="62"/>
        <end position="103"/>
    </location>
</feature>
<dbReference type="InterPro" id="IPR044827">
    <property type="entry name" value="GBF-like"/>
</dbReference>
<evidence type="ECO:0000256" key="7">
    <source>
        <dbReference type="SAM" id="Coils"/>
    </source>
</evidence>
<dbReference type="AlphaFoldDB" id="A0A426XDS2"/>
<accession>A0A426XDS2</accession>
<evidence type="ECO:0000256" key="3">
    <source>
        <dbReference type="ARBA" id="ARBA00023015"/>
    </source>
</evidence>
<dbReference type="Pfam" id="PF16596">
    <property type="entry name" value="MFMR_assoc"/>
    <property type="match status" value="1"/>
</dbReference>
<protein>
    <recommendedName>
        <fullName evidence="10">BZIP domain-containing protein</fullName>
    </recommendedName>
</protein>
<name>A0A426XDS2_ENSVE</name>
<dbReference type="GO" id="GO:0043565">
    <property type="term" value="F:sequence-specific DNA binding"/>
    <property type="evidence" value="ECO:0007669"/>
    <property type="project" value="InterPro"/>
</dbReference>
<dbReference type="InterPro" id="IPR045314">
    <property type="entry name" value="bZIP_plant_GBF1"/>
</dbReference>
<gene>
    <name evidence="8" type="ORF">B296_00053836</name>
</gene>
<keyword evidence="7" id="KW-0175">Coiled coil</keyword>
<keyword evidence="3" id="KW-0805">Transcription regulation</keyword>
<dbReference type="PANTHER" id="PTHR45967:SF2">
    <property type="entry name" value="BZIP TRANSCRIPTION FACTOR 68"/>
    <property type="match status" value="1"/>
</dbReference>
<dbReference type="Proteomes" id="UP000287651">
    <property type="component" value="Unassembled WGS sequence"/>
</dbReference>
<reference evidence="8 9" key="1">
    <citation type="journal article" date="2014" name="Agronomy (Basel)">
        <title>A Draft Genome Sequence for Ensete ventricosum, the Drought-Tolerant Tree Against Hunger.</title>
        <authorList>
            <person name="Harrison J."/>
            <person name="Moore K.A."/>
            <person name="Paszkiewicz K."/>
            <person name="Jones T."/>
            <person name="Grant M."/>
            <person name="Ambacheew D."/>
            <person name="Muzemil S."/>
            <person name="Studholme D.J."/>
        </authorList>
    </citation>
    <scope>NUCLEOTIDE SEQUENCE [LARGE SCALE GENOMIC DNA]</scope>
</reference>
<evidence type="ECO:0000256" key="2">
    <source>
        <dbReference type="ARBA" id="ARBA00007163"/>
    </source>
</evidence>
<organism evidence="8 9">
    <name type="scientific">Ensete ventricosum</name>
    <name type="common">Abyssinian banana</name>
    <name type="synonym">Musa ensete</name>
    <dbReference type="NCBI Taxonomy" id="4639"/>
    <lineage>
        <taxon>Eukaryota</taxon>
        <taxon>Viridiplantae</taxon>
        <taxon>Streptophyta</taxon>
        <taxon>Embryophyta</taxon>
        <taxon>Tracheophyta</taxon>
        <taxon>Spermatophyta</taxon>
        <taxon>Magnoliopsida</taxon>
        <taxon>Liliopsida</taxon>
        <taxon>Zingiberales</taxon>
        <taxon>Musaceae</taxon>
        <taxon>Ensete</taxon>
    </lineage>
</organism>
<comment type="caution">
    <text evidence="8">The sequence shown here is derived from an EMBL/GenBank/DDBJ whole genome shotgun (WGS) entry which is preliminary data.</text>
</comment>
<dbReference type="GO" id="GO:0003700">
    <property type="term" value="F:DNA-binding transcription factor activity"/>
    <property type="evidence" value="ECO:0007669"/>
    <property type="project" value="InterPro"/>
</dbReference>
<dbReference type="CDD" id="cd14702">
    <property type="entry name" value="bZIP_plant_GBF1"/>
    <property type="match status" value="1"/>
</dbReference>
<comment type="similarity">
    <text evidence="2">Belongs to the bZIP family.</text>
</comment>
<keyword evidence="6" id="KW-0539">Nucleus</keyword>
<dbReference type="PANTHER" id="PTHR45967">
    <property type="entry name" value="G-BOX-BINDING FACTOR 3-RELATED"/>
    <property type="match status" value="1"/>
</dbReference>
<evidence type="ECO:0000256" key="1">
    <source>
        <dbReference type="ARBA" id="ARBA00004123"/>
    </source>
</evidence>